<evidence type="ECO:0000256" key="4">
    <source>
        <dbReference type="SAM" id="Phobius"/>
    </source>
</evidence>
<accession>A0A5C7GUI0</accession>
<dbReference type="Proteomes" id="UP000323000">
    <property type="component" value="Chromosome 13"/>
</dbReference>
<sequence>MHNRSNGLRNLLSLFSYLLVSISLSLTNGATEYYCYDSGNFTLNSAYDTNRFLILANLSSHVTIDNGGFYNTSIGQDPDKVYVVGLCRGDSPSKERCVNNIKAASRDILNLCPSQKEAFIWGGGSPECLVHYADHSVVGKLDLPHGRIEYGGNLSLEVKTNLTEFDQIWERLTDGLVKKVSMGSSRLKFATEEADINPLQMIYSLMQCTPDLSRSDCELCLRQCVADWNCCLRSQGGNSERANCYFGWALYHFYSSDSKAPPPPSSDPPQIEAPPPPVSTDPLQIEAPPPSVSTDPLQGKEDKTSRIVIIIVVAAAAAIMILIIFICILVFILKKSRRKIRNVKEIEDTTSLQFDIEFQRRQLLFGAGNAELLLSVDGQRNPLLWRRKILLVSTNDIVLIHVHLITLLIWTSITEFSHHPSSQEHCSGSTKSDQIKNEVFPFSRNDVSITELHPP</sequence>
<evidence type="ECO:0000256" key="2">
    <source>
        <dbReference type="ARBA" id="ARBA00022737"/>
    </source>
</evidence>
<keyword evidence="2" id="KW-0677">Repeat</keyword>
<feature type="region of interest" description="Disordered" evidence="3">
    <location>
        <begin position="259"/>
        <end position="299"/>
    </location>
</feature>
<protein>
    <recommendedName>
        <fullName evidence="6">Gnk2-homologous domain-containing protein</fullName>
    </recommendedName>
</protein>
<gene>
    <name evidence="7" type="ORF">EZV62_027433</name>
</gene>
<evidence type="ECO:0000259" key="6">
    <source>
        <dbReference type="PROSITE" id="PS51473"/>
    </source>
</evidence>
<keyword evidence="4" id="KW-1133">Transmembrane helix</keyword>
<feature type="compositionally biased region" description="Pro residues" evidence="3">
    <location>
        <begin position="260"/>
        <end position="279"/>
    </location>
</feature>
<dbReference type="InterPro" id="IPR038408">
    <property type="entry name" value="GNK2_sf"/>
</dbReference>
<organism evidence="7 8">
    <name type="scientific">Acer yangbiense</name>
    <dbReference type="NCBI Taxonomy" id="1000413"/>
    <lineage>
        <taxon>Eukaryota</taxon>
        <taxon>Viridiplantae</taxon>
        <taxon>Streptophyta</taxon>
        <taxon>Embryophyta</taxon>
        <taxon>Tracheophyta</taxon>
        <taxon>Spermatophyta</taxon>
        <taxon>Magnoliopsida</taxon>
        <taxon>eudicotyledons</taxon>
        <taxon>Gunneridae</taxon>
        <taxon>Pentapetalae</taxon>
        <taxon>rosids</taxon>
        <taxon>malvids</taxon>
        <taxon>Sapindales</taxon>
        <taxon>Sapindaceae</taxon>
        <taxon>Hippocastanoideae</taxon>
        <taxon>Acereae</taxon>
        <taxon>Acer</taxon>
    </lineage>
</organism>
<dbReference type="InterPro" id="IPR002902">
    <property type="entry name" value="GNK2"/>
</dbReference>
<dbReference type="CDD" id="cd23509">
    <property type="entry name" value="Gnk2-like"/>
    <property type="match status" value="2"/>
</dbReference>
<dbReference type="PROSITE" id="PS51473">
    <property type="entry name" value="GNK2"/>
    <property type="match status" value="2"/>
</dbReference>
<dbReference type="AlphaFoldDB" id="A0A5C7GUI0"/>
<keyword evidence="1 5" id="KW-0732">Signal</keyword>
<feature type="domain" description="Gnk2-homologous" evidence="6">
    <location>
        <begin position="29"/>
        <end position="137"/>
    </location>
</feature>
<name>A0A5C7GUI0_9ROSI</name>
<feature type="domain" description="Gnk2-homologous" evidence="6">
    <location>
        <begin position="147"/>
        <end position="253"/>
    </location>
</feature>
<keyword evidence="4" id="KW-0812">Transmembrane</keyword>
<evidence type="ECO:0000256" key="1">
    <source>
        <dbReference type="ARBA" id="ARBA00022729"/>
    </source>
</evidence>
<keyword evidence="4" id="KW-0472">Membrane</keyword>
<feature type="chain" id="PRO_5022919550" description="Gnk2-homologous domain-containing protein" evidence="5">
    <location>
        <begin position="30"/>
        <end position="455"/>
    </location>
</feature>
<proteinExistence type="predicted"/>
<feature type="transmembrane region" description="Helical" evidence="4">
    <location>
        <begin position="389"/>
        <end position="413"/>
    </location>
</feature>
<feature type="signal peptide" evidence="5">
    <location>
        <begin position="1"/>
        <end position="29"/>
    </location>
</feature>
<evidence type="ECO:0000256" key="5">
    <source>
        <dbReference type="SAM" id="SignalP"/>
    </source>
</evidence>
<dbReference type="PANTHER" id="PTHR32099">
    <property type="entry name" value="CYSTEINE-RICH REPEAT SECRETORY PROTEIN"/>
    <property type="match status" value="1"/>
</dbReference>
<dbReference type="EMBL" id="VAHF01000013">
    <property type="protein sequence ID" value="TXG48139.1"/>
    <property type="molecule type" value="Genomic_DNA"/>
</dbReference>
<evidence type="ECO:0000256" key="3">
    <source>
        <dbReference type="SAM" id="MobiDB-lite"/>
    </source>
</evidence>
<keyword evidence="8" id="KW-1185">Reference proteome</keyword>
<reference evidence="8" key="1">
    <citation type="journal article" date="2019" name="Gigascience">
        <title>De novo genome assembly of the endangered Acer yangbiense, a plant species with extremely small populations endemic to Yunnan Province, China.</title>
        <authorList>
            <person name="Yang J."/>
            <person name="Wariss H.M."/>
            <person name="Tao L."/>
            <person name="Zhang R."/>
            <person name="Yun Q."/>
            <person name="Hollingsworth P."/>
            <person name="Dao Z."/>
            <person name="Luo G."/>
            <person name="Guo H."/>
            <person name="Ma Y."/>
            <person name="Sun W."/>
        </authorList>
    </citation>
    <scope>NUCLEOTIDE SEQUENCE [LARGE SCALE GENOMIC DNA]</scope>
    <source>
        <strain evidence="8">cv. Malutang</strain>
    </source>
</reference>
<dbReference type="Pfam" id="PF01657">
    <property type="entry name" value="Stress-antifung"/>
    <property type="match status" value="2"/>
</dbReference>
<dbReference type="Gene3D" id="3.30.430.20">
    <property type="entry name" value="Gnk2 domain, C-X8-C-X2-C motif"/>
    <property type="match status" value="2"/>
</dbReference>
<evidence type="ECO:0000313" key="7">
    <source>
        <dbReference type="EMBL" id="TXG48139.1"/>
    </source>
</evidence>
<evidence type="ECO:0000313" key="8">
    <source>
        <dbReference type="Proteomes" id="UP000323000"/>
    </source>
</evidence>
<dbReference type="PANTHER" id="PTHR32099:SF92">
    <property type="entry name" value="CYSTEINE-RICH RECEPTOR-LIKE PROTEIN KINASE 11"/>
    <property type="match status" value="1"/>
</dbReference>
<comment type="caution">
    <text evidence="7">The sequence shown here is derived from an EMBL/GenBank/DDBJ whole genome shotgun (WGS) entry which is preliminary data.</text>
</comment>
<feature type="transmembrane region" description="Helical" evidence="4">
    <location>
        <begin position="307"/>
        <end position="333"/>
    </location>
</feature>